<dbReference type="PANTHER" id="PTHR30566:SF25">
    <property type="entry name" value="INNER MEMBRANE PROTEIN"/>
    <property type="match status" value="1"/>
</dbReference>
<dbReference type="InterPro" id="IPR010920">
    <property type="entry name" value="LSM_dom_sf"/>
</dbReference>
<sequence length="388" mass="42146">MPSTVKALLAVVVAAGLAIALVLVVHWVLVRLGRKSDLAADLARTAHKPFLVTMTLFAIQQALRAAAGEFPGRGGVLHSLVICFIAAFAWLVAAFVLVLEDAALSRWRTDVPDNLKRRRFKTQVVMIRRLTVATIVVLTLGVVLMTFPGVRALGASVLASAGVVSVIAALAAQSTLGNVFAGLQLAFSDAVRVDDVVVVEGEWGRIEELTLTYVAVQIWDDRRLVLPTSYFTTKPFQNWTRSSSAVLGTAEVDVDWSTEIEPLRAELRATCEGSELWDGRVCVLQVTQATGGTVRLRALVSASDAPSLWDLRCLVRERLVTFIWAHQRDALPRYRADLASGTRPIATPPRTAPQSDSDDSRFYSGEDGEERHATFAGPDEPVPVPANR</sequence>
<dbReference type="Proteomes" id="UP001523216">
    <property type="component" value="Unassembled WGS sequence"/>
</dbReference>
<evidence type="ECO:0000256" key="5">
    <source>
        <dbReference type="SAM" id="MobiDB-lite"/>
    </source>
</evidence>
<dbReference type="InterPro" id="IPR023408">
    <property type="entry name" value="MscS_beta-dom_sf"/>
</dbReference>
<gene>
    <name evidence="8" type="ORF">LXN57_15790</name>
</gene>
<reference evidence="8 9" key="1">
    <citation type="submission" date="2022-06" db="EMBL/GenBank/DDBJ databases">
        <title>Actinoplanes abujensis sp. nov., isolated from Nigerian arid soil.</title>
        <authorList>
            <person name="Ding P."/>
        </authorList>
    </citation>
    <scope>NUCLEOTIDE SEQUENCE [LARGE SCALE GENOMIC DNA]</scope>
    <source>
        <strain evidence="9">TRM88002</strain>
    </source>
</reference>
<accession>A0ABT0XZ21</accession>
<keyword evidence="9" id="KW-1185">Reference proteome</keyword>
<comment type="subcellular location">
    <subcellularLocation>
        <location evidence="1">Membrane</location>
    </subcellularLocation>
</comment>
<feature type="transmembrane region" description="Helical" evidence="6">
    <location>
        <begin position="79"/>
        <end position="99"/>
    </location>
</feature>
<evidence type="ECO:0000256" key="3">
    <source>
        <dbReference type="ARBA" id="ARBA00022989"/>
    </source>
</evidence>
<keyword evidence="4 6" id="KW-0472">Membrane</keyword>
<dbReference type="InterPro" id="IPR006685">
    <property type="entry name" value="MscS_channel_2nd"/>
</dbReference>
<feature type="domain" description="Mechanosensitive ion channel MscS" evidence="7">
    <location>
        <begin position="175"/>
        <end position="241"/>
    </location>
</feature>
<evidence type="ECO:0000256" key="2">
    <source>
        <dbReference type="ARBA" id="ARBA00022692"/>
    </source>
</evidence>
<dbReference type="Pfam" id="PF00924">
    <property type="entry name" value="MS_channel_2nd"/>
    <property type="match status" value="1"/>
</dbReference>
<feature type="transmembrane region" description="Helical" evidence="6">
    <location>
        <begin position="153"/>
        <end position="172"/>
    </location>
</feature>
<dbReference type="PANTHER" id="PTHR30566">
    <property type="entry name" value="YNAI-RELATED MECHANOSENSITIVE ION CHANNEL"/>
    <property type="match status" value="1"/>
</dbReference>
<feature type="region of interest" description="Disordered" evidence="5">
    <location>
        <begin position="340"/>
        <end position="388"/>
    </location>
</feature>
<feature type="transmembrane region" description="Helical" evidence="6">
    <location>
        <begin position="6"/>
        <end position="29"/>
    </location>
</feature>
<keyword evidence="2 6" id="KW-0812">Transmembrane</keyword>
<organism evidence="8 9">
    <name type="scientific">Paractinoplanes hotanensis</name>
    <dbReference type="NCBI Taxonomy" id="2906497"/>
    <lineage>
        <taxon>Bacteria</taxon>
        <taxon>Bacillati</taxon>
        <taxon>Actinomycetota</taxon>
        <taxon>Actinomycetes</taxon>
        <taxon>Micromonosporales</taxon>
        <taxon>Micromonosporaceae</taxon>
        <taxon>Paractinoplanes</taxon>
    </lineage>
</organism>
<dbReference type="EMBL" id="JAMQOL010000019">
    <property type="protein sequence ID" value="MCM4079034.1"/>
    <property type="molecule type" value="Genomic_DNA"/>
</dbReference>
<dbReference type="Gene3D" id="1.10.287.1260">
    <property type="match status" value="1"/>
</dbReference>
<dbReference type="RefSeq" id="WP_251798921.1">
    <property type="nucleotide sequence ID" value="NZ_JAMQOL010000019.1"/>
</dbReference>
<evidence type="ECO:0000259" key="7">
    <source>
        <dbReference type="Pfam" id="PF00924"/>
    </source>
</evidence>
<comment type="caution">
    <text evidence="8">The sequence shown here is derived from an EMBL/GenBank/DDBJ whole genome shotgun (WGS) entry which is preliminary data.</text>
</comment>
<proteinExistence type="predicted"/>
<evidence type="ECO:0000313" key="8">
    <source>
        <dbReference type="EMBL" id="MCM4079034.1"/>
    </source>
</evidence>
<keyword evidence="3 6" id="KW-1133">Transmembrane helix</keyword>
<dbReference type="SUPFAM" id="SSF50182">
    <property type="entry name" value="Sm-like ribonucleoproteins"/>
    <property type="match status" value="1"/>
</dbReference>
<feature type="transmembrane region" description="Helical" evidence="6">
    <location>
        <begin position="126"/>
        <end position="147"/>
    </location>
</feature>
<evidence type="ECO:0000256" key="6">
    <source>
        <dbReference type="SAM" id="Phobius"/>
    </source>
</evidence>
<dbReference type="Gene3D" id="2.30.30.60">
    <property type="match status" value="1"/>
</dbReference>
<name>A0ABT0XZ21_9ACTN</name>
<evidence type="ECO:0000256" key="1">
    <source>
        <dbReference type="ARBA" id="ARBA00004370"/>
    </source>
</evidence>
<evidence type="ECO:0000313" key="9">
    <source>
        <dbReference type="Proteomes" id="UP001523216"/>
    </source>
</evidence>
<protein>
    <submittedName>
        <fullName evidence="8">Mechanosensitive ion channel family protein</fullName>
    </submittedName>
</protein>
<evidence type="ECO:0000256" key="4">
    <source>
        <dbReference type="ARBA" id="ARBA00023136"/>
    </source>
</evidence>